<keyword evidence="3" id="KW-0949">S-adenosyl-L-methionine</keyword>
<feature type="non-terminal residue" evidence="8">
    <location>
        <position position="1"/>
    </location>
</feature>
<feature type="domain" description="4Fe-4S ferredoxin-type" evidence="7">
    <location>
        <begin position="14"/>
        <end position="43"/>
    </location>
</feature>
<comment type="cofactor">
    <cofactor evidence="1">
        <name>[4Fe-4S] cluster</name>
        <dbReference type="ChEBI" id="CHEBI:49883"/>
    </cofactor>
</comment>
<sequence>VCPKGAIQINHLLEKAQIDRKLCDNCGKCIDVCYAGALEYFGTYYTVDELFEIIKKDEQYYRSSGGGATIGGGEPTFQSRFTYALLKKCQDNYIHVAIDTCGYTTTEEQLKILTE</sequence>
<dbReference type="GO" id="GO:0051539">
    <property type="term" value="F:4 iron, 4 sulfur cluster binding"/>
    <property type="evidence" value="ECO:0007669"/>
    <property type="project" value="UniProtKB-KW"/>
</dbReference>
<evidence type="ECO:0000313" key="8">
    <source>
        <dbReference type="EMBL" id="GAH21931.1"/>
    </source>
</evidence>
<proteinExistence type="predicted"/>
<gene>
    <name evidence="8" type="ORF">S01H4_65004</name>
</gene>
<evidence type="ECO:0000259" key="7">
    <source>
        <dbReference type="PROSITE" id="PS51379"/>
    </source>
</evidence>
<dbReference type="Gene3D" id="3.80.30.10">
    <property type="entry name" value="pyruvate-formate lyase- activating enzyme"/>
    <property type="match status" value="1"/>
</dbReference>
<dbReference type="InterPro" id="IPR007197">
    <property type="entry name" value="rSAM"/>
</dbReference>
<keyword evidence="5" id="KW-0408">Iron</keyword>
<dbReference type="EMBL" id="BART01039617">
    <property type="protein sequence ID" value="GAH21931.1"/>
    <property type="molecule type" value="Genomic_DNA"/>
</dbReference>
<dbReference type="SUPFAM" id="SSF54862">
    <property type="entry name" value="4Fe-4S ferredoxins"/>
    <property type="match status" value="1"/>
</dbReference>
<evidence type="ECO:0000256" key="3">
    <source>
        <dbReference type="ARBA" id="ARBA00022691"/>
    </source>
</evidence>
<dbReference type="GO" id="GO:0046872">
    <property type="term" value="F:metal ion binding"/>
    <property type="evidence" value="ECO:0007669"/>
    <property type="project" value="UniProtKB-KW"/>
</dbReference>
<keyword evidence="2" id="KW-0004">4Fe-4S</keyword>
<evidence type="ECO:0000256" key="6">
    <source>
        <dbReference type="ARBA" id="ARBA00023014"/>
    </source>
</evidence>
<dbReference type="InterPro" id="IPR017896">
    <property type="entry name" value="4Fe4S_Fe-S-bd"/>
</dbReference>
<reference evidence="8" key="1">
    <citation type="journal article" date="2014" name="Front. Microbiol.">
        <title>High frequency of phylogenetically diverse reductive dehalogenase-homologous genes in deep subseafloor sedimentary metagenomes.</title>
        <authorList>
            <person name="Kawai M."/>
            <person name="Futagami T."/>
            <person name="Toyoda A."/>
            <person name="Takaki Y."/>
            <person name="Nishi S."/>
            <person name="Hori S."/>
            <person name="Arai W."/>
            <person name="Tsubouchi T."/>
            <person name="Morono Y."/>
            <person name="Uchiyama I."/>
            <person name="Ito T."/>
            <person name="Fujiyama A."/>
            <person name="Inagaki F."/>
            <person name="Takami H."/>
        </authorList>
    </citation>
    <scope>NUCLEOTIDE SEQUENCE</scope>
    <source>
        <strain evidence="8">Expedition CK06-06</strain>
    </source>
</reference>
<organism evidence="8">
    <name type="scientific">marine sediment metagenome</name>
    <dbReference type="NCBI Taxonomy" id="412755"/>
    <lineage>
        <taxon>unclassified sequences</taxon>
        <taxon>metagenomes</taxon>
        <taxon>ecological metagenomes</taxon>
    </lineage>
</organism>
<dbReference type="PROSITE" id="PS51379">
    <property type="entry name" value="4FE4S_FER_2"/>
    <property type="match status" value="1"/>
</dbReference>
<evidence type="ECO:0000256" key="5">
    <source>
        <dbReference type="ARBA" id="ARBA00023004"/>
    </source>
</evidence>
<dbReference type="Pfam" id="PF04055">
    <property type="entry name" value="Radical_SAM"/>
    <property type="match status" value="1"/>
</dbReference>
<keyword evidence="4" id="KW-0479">Metal-binding</keyword>
<dbReference type="InterPro" id="IPR034457">
    <property type="entry name" value="Organic_radical-activating"/>
</dbReference>
<dbReference type="PANTHER" id="PTHR30352:SF4">
    <property type="entry name" value="PYRUVATE FORMATE-LYASE 2-ACTIVATING ENZYME"/>
    <property type="match status" value="1"/>
</dbReference>
<accession>X1DLY2</accession>
<dbReference type="PANTHER" id="PTHR30352">
    <property type="entry name" value="PYRUVATE FORMATE-LYASE-ACTIVATING ENZYME"/>
    <property type="match status" value="1"/>
</dbReference>
<name>X1DLY2_9ZZZZ</name>
<evidence type="ECO:0000256" key="2">
    <source>
        <dbReference type="ARBA" id="ARBA00022485"/>
    </source>
</evidence>
<dbReference type="AlphaFoldDB" id="X1DLY2"/>
<feature type="non-terminal residue" evidence="8">
    <location>
        <position position="115"/>
    </location>
</feature>
<evidence type="ECO:0000256" key="1">
    <source>
        <dbReference type="ARBA" id="ARBA00001966"/>
    </source>
</evidence>
<protein>
    <recommendedName>
        <fullName evidence="7">4Fe-4S ferredoxin-type domain-containing protein</fullName>
    </recommendedName>
</protein>
<evidence type="ECO:0000256" key="4">
    <source>
        <dbReference type="ARBA" id="ARBA00022723"/>
    </source>
</evidence>
<keyword evidence="6" id="KW-0411">Iron-sulfur</keyword>
<dbReference type="Gene3D" id="3.30.70.20">
    <property type="match status" value="1"/>
</dbReference>
<dbReference type="GO" id="GO:0003824">
    <property type="term" value="F:catalytic activity"/>
    <property type="evidence" value="ECO:0007669"/>
    <property type="project" value="InterPro"/>
</dbReference>
<comment type="caution">
    <text evidence="8">The sequence shown here is derived from an EMBL/GenBank/DDBJ whole genome shotgun (WGS) entry which is preliminary data.</text>
</comment>